<sequence>MRRPAEDDDDGGLDSLLDTMTNVVGILVLVLIVTQMSVTEVVSRIRSETVVDAEKLEQAKKELAEKEEEKNELERILVAPQDIDADKQKEELQKLKDLLARQKKVREDAKKEQEQIALKIEQQQKAADEAKKKIAETTGKRDELTKLISTSLERKAQVEAMLDKTPIRARPADIKVSIPNPRPAPPGAKQASFLCSGNAVYPINAEAFRERAVKIAKAIVARGNMDRDPKVGIDPEKFSAIFAGEKKDQDAFFDVEYYVQSNRYPRMRFHPKEKRGAVATALLNKRSVIRRDYLSNLDVTKYYARFYVLPDSFDIYLTARGIFQDAGMLAGWDPQPQDWLYTTHVGGVELGPPLPKNPNPPPPRKPQSVID</sequence>
<proteinExistence type="predicted"/>
<evidence type="ECO:0000313" key="4">
    <source>
        <dbReference type="Proteomes" id="UP000319557"/>
    </source>
</evidence>
<protein>
    <submittedName>
        <fullName evidence="3">Uncharacterized protein</fullName>
    </submittedName>
</protein>
<dbReference type="Proteomes" id="UP000319557">
    <property type="component" value="Chromosome"/>
</dbReference>
<reference evidence="3 4" key="1">
    <citation type="submission" date="2019-02" db="EMBL/GenBank/DDBJ databases">
        <title>Deep-cultivation of Planctomycetes and their phenomic and genomic characterization uncovers novel biology.</title>
        <authorList>
            <person name="Wiegand S."/>
            <person name="Jogler M."/>
            <person name="Boedeker C."/>
            <person name="Pinto D."/>
            <person name="Vollmers J."/>
            <person name="Rivas-Marin E."/>
            <person name="Kohn T."/>
            <person name="Peeters S.H."/>
            <person name="Heuer A."/>
            <person name="Rast P."/>
            <person name="Oberbeckmann S."/>
            <person name="Bunk B."/>
            <person name="Jeske O."/>
            <person name="Meyerdierks A."/>
            <person name="Storesund J.E."/>
            <person name="Kallscheuer N."/>
            <person name="Luecker S."/>
            <person name="Lage O.M."/>
            <person name="Pohl T."/>
            <person name="Merkel B.J."/>
            <person name="Hornburger P."/>
            <person name="Mueller R.-W."/>
            <person name="Bruemmer F."/>
            <person name="Labrenz M."/>
            <person name="Spormann A.M."/>
            <person name="Op den Camp H."/>
            <person name="Overmann J."/>
            <person name="Amann R."/>
            <person name="Jetten M.S.M."/>
            <person name="Mascher T."/>
            <person name="Medema M.H."/>
            <person name="Devos D.P."/>
            <person name="Kaster A.-K."/>
            <person name="Ovreas L."/>
            <person name="Rohde M."/>
            <person name="Galperin M.Y."/>
            <person name="Jogler C."/>
        </authorList>
    </citation>
    <scope>NUCLEOTIDE SEQUENCE [LARGE SCALE GENOMIC DNA]</scope>
    <source>
        <strain evidence="3 4">EC9</strain>
    </source>
</reference>
<keyword evidence="4" id="KW-1185">Reference proteome</keyword>
<evidence type="ECO:0000256" key="1">
    <source>
        <dbReference type="SAM" id="Coils"/>
    </source>
</evidence>
<evidence type="ECO:0000313" key="3">
    <source>
        <dbReference type="EMBL" id="QDS88273.1"/>
    </source>
</evidence>
<keyword evidence="1" id="KW-0175">Coiled coil</keyword>
<dbReference type="EMBL" id="CP036261">
    <property type="protein sequence ID" value="QDS88273.1"/>
    <property type="molecule type" value="Genomic_DNA"/>
</dbReference>
<accession>A0A517M067</accession>
<name>A0A517M067_9BACT</name>
<organism evidence="3 4">
    <name type="scientific">Rosistilla ulvae</name>
    <dbReference type="NCBI Taxonomy" id="1930277"/>
    <lineage>
        <taxon>Bacteria</taxon>
        <taxon>Pseudomonadati</taxon>
        <taxon>Planctomycetota</taxon>
        <taxon>Planctomycetia</taxon>
        <taxon>Pirellulales</taxon>
        <taxon>Pirellulaceae</taxon>
        <taxon>Rosistilla</taxon>
    </lineage>
</organism>
<evidence type="ECO:0000256" key="2">
    <source>
        <dbReference type="SAM" id="MobiDB-lite"/>
    </source>
</evidence>
<feature type="compositionally biased region" description="Pro residues" evidence="2">
    <location>
        <begin position="352"/>
        <end position="365"/>
    </location>
</feature>
<feature type="region of interest" description="Disordered" evidence="2">
    <location>
        <begin position="350"/>
        <end position="371"/>
    </location>
</feature>
<feature type="coiled-coil region" evidence="1">
    <location>
        <begin position="46"/>
        <end position="147"/>
    </location>
</feature>
<dbReference type="KEGG" id="ruv:EC9_24630"/>
<gene>
    <name evidence="3" type="ORF">EC9_24630</name>
</gene>
<dbReference type="OrthoDB" id="248872at2"/>
<dbReference type="RefSeq" id="WP_145345393.1">
    <property type="nucleotide sequence ID" value="NZ_CP036261.1"/>
</dbReference>
<dbReference type="AlphaFoldDB" id="A0A517M067"/>